<dbReference type="EMBL" id="JASBWU010000005">
    <property type="protein sequence ID" value="KAJ9121739.1"/>
    <property type="molecule type" value="Genomic_DNA"/>
</dbReference>
<keyword evidence="2" id="KW-1185">Reference proteome</keyword>
<accession>A0ACC2XEC6</accession>
<sequence>MSMPRSPPSPAGQPPTKKGKFATVDGDFEEEAAITEPTQDVEIKPRGRQPAQQKKPKVKSIRYKKPPAVDPVLKHDILTVLGWSQLPAWTNPPSEAASLGPRIWPKRGPDDIRRDAEINGEELTPEDANRWEFTEAEFKVVGLTSHGDGIAVYPLNSETPEWAIIIPFTLPGDRVKARVTRHAQYHSYAEPLQIISESPETATSSAFPLQIKRDTSLIGCKYFGTCAGCQYQSLPYEQQLALKRWVLQKAMKNFSGLASEEIPDVKETIPSPSQYGYRTKITPHFDLPKPLQPKRRAPKKPAAPKSEEAMIAEGTGSAPDAMYNGQQSTAGRLNEEFDVPIGFEEKCRSRLLDIEECPIATPAINKAMPAARADVKKNIRDYKKGATLLFRDCLVVEEEVKNSTTEEPEAVKGEVSLVPTKKSKKAPLQLSTNVKLKQPEEHICVSDHSKTITERVGEIIFQFPAGSFFQNNASILRPLTDFVREQIELDAREKEEDRYLVDAYCGSGLFSLALASHFTKVCGIEIDPASIAYANHNATINSISNVEFHSGASETLFDAVTKDLRWAGDKTTLIVDPPRKGCDAGFLKQVVAFLPRRVVYVSCNVHTMAENVGDLIRWSNEGDRAGKGYKISSVGAIDLFPQTHHTEGLLVLTRDV</sequence>
<protein>
    <submittedName>
        <fullName evidence="1">Uncharacterized protein</fullName>
    </submittedName>
</protein>
<reference evidence="1" key="1">
    <citation type="submission" date="2023-04" db="EMBL/GenBank/DDBJ databases">
        <title>Draft Genome sequencing of Naganishia species isolated from polar environments using Oxford Nanopore Technology.</title>
        <authorList>
            <person name="Leo P."/>
            <person name="Venkateswaran K."/>
        </authorList>
    </citation>
    <scope>NUCLEOTIDE SEQUENCE</scope>
    <source>
        <strain evidence="1">MNA-CCFEE 5425</strain>
    </source>
</reference>
<gene>
    <name evidence="1" type="ORF">QFC22_002360</name>
</gene>
<evidence type="ECO:0000313" key="2">
    <source>
        <dbReference type="Proteomes" id="UP001243375"/>
    </source>
</evidence>
<dbReference type="Proteomes" id="UP001243375">
    <property type="component" value="Unassembled WGS sequence"/>
</dbReference>
<organism evidence="1 2">
    <name type="scientific">Naganishia vaughanmartiniae</name>
    <dbReference type="NCBI Taxonomy" id="1424756"/>
    <lineage>
        <taxon>Eukaryota</taxon>
        <taxon>Fungi</taxon>
        <taxon>Dikarya</taxon>
        <taxon>Basidiomycota</taxon>
        <taxon>Agaricomycotina</taxon>
        <taxon>Tremellomycetes</taxon>
        <taxon>Filobasidiales</taxon>
        <taxon>Filobasidiaceae</taxon>
        <taxon>Naganishia</taxon>
    </lineage>
</organism>
<evidence type="ECO:0000313" key="1">
    <source>
        <dbReference type="EMBL" id="KAJ9121739.1"/>
    </source>
</evidence>
<name>A0ACC2XEC6_9TREE</name>
<comment type="caution">
    <text evidence="1">The sequence shown here is derived from an EMBL/GenBank/DDBJ whole genome shotgun (WGS) entry which is preliminary data.</text>
</comment>
<proteinExistence type="predicted"/>